<dbReference type="SMART" id="SM00636">
    <property type="entry name" value="Glyco_18"/>
    <property type="match status" value="1"/>
</dbReference>
<dbReference type="InterPro" id="IPR029070">
    <property type="entry name" value="Chitinase_insertion_sf"/>
</dbReference>
<evidence type="ECO:0000313" key="13">
    <source>
        <dbReference type="Proteomes" id="UP000054304"/>
    </source>
</evidence>
<keyword evidence="3 8" id="KW-0378">Hydrolase</keyword>
<dbReference type="InterPro" id="IPR001223">
    <property type="entry name" value="Glyco_hydro18_cat"/>
</dbReference>
<keyword evidence="13" id="KW-1185">Reference proteome</keyword>
<evidence type="ECO:0000259" key="11">
    <source>
        <dbReference type="PROSITE" id="PS51910"/>
    </source>
</evidence>
<evidence type="ECO:0000256" key="7">
    <source>
        <dbReference type="ARBA" id="ARBA00023326"/>
    </source>
</evidence>
<evidence type="ECO:0000256" key="8">
    <source>
        <dbReference type="RuleBase" id="RU000489"/>
    </source>
</evidence>
<proteinExistence type="inferred from homology"/>
<dbReference type="PANTHER" id="PTHR11177:SF317">
    <property type="entry name" value="CHITINASE 12-RELATED"/>
    <property type="match status" value="1"/>
</dbReference>
<feature type="transmembrane region" description="Helical" evidence="10">
    <location>
        <begin position="12"/>
        <end position="32"/>
    </location>
</feature>
<dbReference type="InterPro" id="IPR050314">
    <property type="entry name" value="Glycosyl_Hydrlase_18"/>
</dbReference>
<accession>A0A0C7MTI1</accession>
<keyword evidence="10" id="KW-0812">Transmembrane</keyword>
<evidence type="ECO:0000256" key="5">
    <source>
        <dbReference type="ARBA" id="ARBA00023277"/>
    </source>
</evidence>
<feature type="domain" description="GH18" evidence="11">
    <location>
        <begin position="71"/>
        <end position="507"/>
    </location>
</feature>
<dbReference type="InterPro" id="IPR017853">
    <property type="entry name" value="GH"/>
</dbReference>
<keyword evidence="10" id="KW-0472">Membrane</keyword>
<dbReference type="EC" id="3.2.1.14" evidence="2"/>
<dbReference type="Gene3D" id="3.20.20.80">
    <property type="entry name" value="Glycosidases"/>
    <property type="match status" value="1"/>
</dbReference>
<dbReference type="Proteomes" id="UP000054304">
    <property type="component" value="Unassembled WGS sequence"/>
</dbReference>
<dbReference type="GO" id="GO:0008061">
    <property type="term" value="F:chitin binding"/>
    <property type="evidence" value="ECO:0007669"/>
    <property type="project" value="InterPro"/>
</dbReference>
<reference evidence="12 13" key="1">
    <citation type="submission" date="2014-12" db="EMBL/GenBank/DDBJ databases">
        <authorList>
            <person name="Neuveglise Cecile"/>
        </authorList>
    </citation>
    <scope>NUCLEOTIDE SEQUENCE [LARGE SCALE GENOMIC DNA]</scope>
    <source>
        <strain evidence="12 13">CBS 12615</strain>
    </source>
</reference>
<evidence type="ECO:0000256" key="3">
    <source>
        <dbReference type="ARBA" id="ARBA00022801"/>
    </source>
</evidence>
<evidence type="ECO:0000256" key="1">
    <source>
        <dbReference type="ARBA" id="ARBA00000822"/>
    </source>
</evidence>
<dbReference type="PROSITE" id="PS51910">
    <property type="entry name" value="GH18_2"/>
    <property type="match status" value="1"/>
</dbReference>
<dbReference type="GO" id="GO:0008843">
    <property type="term" value="F:endochitinase activity"/>
    <property type="evidence" value="ECO:0007669"/>
    <property type="project" value="UniProtKB-EC"/>
</dbReference>
<evidence type="ECO:0000256" key="6">
    <source>
        <dbReference type="ARBA" id="ARBA00023295"/>
    </source>
</evidence>
<keyword evidence="6 8" id="KW-0326">Glycosidase</keyword>
<dbReference type="GO" id="GO:0005576">
    <property type="term" value="C:extracellular region"/>
    <property type="evidence" value="ECO:0007669"/>
    <property type="project" value="TreeGrafter"/>
</dbReference>
<keyword evidence="4" id="KW-0146">Chitin degradation</keyword>
<evidence type="ECO:0000256" key="2">
    <source>
        <dbReference type="ARBA" id="ARBA00012729"/>
    </source>
</evidence>
<keyword evidence="7" id="KW-0624">Polysaccharide degradation</keyword>
<dbReference type="InterPro" id="IPR001579">
    <property type="entry name" value="Glyco_hydro_18_chit_AS"/>
</dbReference>
<gene>
    <name evidence="12" type="ORF">LALA0_S01e15830g</name>
</gene>
<comment type="similarity">
    <text evidence="9">Belongs to the glycosyl hydrolase 18 family.</text>
</comment>
<dbReference type="GO" id="GO:0006032">
    <property type="term" value="P:chitin catabolic process"/>
    <property type="evidence" value="ECO:0007669"/>
    <property type="project" value="UniProtKB-KW"/>
</dbReference>
<dbReference type="HOGENOM" id="CLU_002833_1_2_1"/>
<keyword evidence="10" id="KW-1133">Transmembrane helix</keyword>
<dbReference type="EMBL" id="LN736360">
    <property type="protein sequence ID" value="CEP60651.1"/>
    <property type="molecule type" value="Genomic_DNA"/>
</dbReference>
<dbReference type="AlphaFoldDB" id="A0A0C7MTI1"/>
<name>A0A0C7MTI1_9SACH</name>
<dbReference type="GO" id="GO:0000272">
    <property type="term" value="P:polysaccharide catabolic process"/>
    <property type="evidence" value="ECO:0007669"/>
    <property type="project" value="UniProtKB-KW"/>
</dbReference>
<comment type="catalytic activity">
    <reaction evidence="1">
        <text>Random endo-hydrolysis of N-acetyl-beta-D-glucosaminide (1-&gt;4)-beta-linkages in chitin and chitodextrins.</text>
        <dbReference type="EC" id="3.2.1.14"/>
    </reaction>
</comment>
<evidence type="ECO:0000256" key="4">
    <source>
        <dbReference type="ARBA" id="ARBA00023024"/>
    </source>
</evidence>
<dbReference type="PROSITE" id="PS01095">
    <property type="entry name" value="GH18_1"/>
    <property type="match status" value="1"/>
</dbReference>
<dbReference type="GeneID" id="34684053"/>
<protein>
    <recommendedName>
        <fullName evidence="2">chitinase</fullName>
        <ecNumber evidence="2">3.2.1.14</ecNumber>
    </recommendedName>
</protein>
<dbReference type="SUPFAM" id="SSF51445">
    <property type="entry name" value="(Trans)glycosidases"/>
    <property type="match status" value="1"/>
</dbReference>
<evidence type="ECO:0000313" key="12">
    <source>
        <dbReference type="EMBL" id="CEP60651.1"/>
    </source>
</evidence>
<dbReference type="PANTHER" id="PTHR11177">
    <property type="entry name" value="CHITINASE"/>
    <property type="match status" value="1"/>
</dbReference>
<organism evidence="12 13">
    <name type="scientific">Lachancea lanzarotensis</name>
    <dbReference type="NCBI Taxonomy" id="1245769"/>
    <lineage>
        <taxon>Eukaryota</taxon>
        <taxon>Fungi</taxon>
        <taxon>Dikarya</taxon>
        <taxon>Ascomycota</taxon>
        <taxon>Saccharomycotina</taxon>
        <taxon>Saccharomycetes</taxon>
        <taxon>Saccharomycetales</taxon>
        <taxon>Saccharomycetaceae</taxon>
        <taxon>Lachancea</taxon>
    </lineage>
</organism>
<dbReference type="RefSeq" id="XP_022626893.1">
    <property type="nucleotide sequence ID" value="XM_022774836.1"/>
</dbReference>
<sequence>MLFLNERLTLKLAVLLCFIGLILEALFIRRIIDLADRRILSHIYNTKLRSHSMLSIEQDRNHELDYRDDGYVAGVYYSNWSPYPPRNHFPHDIDFRQISHVFYSFFLVDAKSGRCISSDEYSDTQLDTYKQLEYSSQKLNLGGAKKALPQHNNATGQNKLPLGCLGELFYLKYTNFLPAKGGPSGVNNFKTIMSVGGWSNRAAFKALVADSTKLQVFVESCVENMFKFGFDGIDIDWEFPENDSREPAVFLKLLKLLRTKLTELENAIFGLNTTHQHFELTAAISADPSTLEYLPLAEADSCLDYFNLMAYDFSGSWSEQTAYQSNLYNGRQPLHARDISGTSTNLSVDKTLQILVHQCNVPVKKIVLGMPAYGRGFKKVSYRDEIGTLAINRTFHGIQGTSKGEEGISLYKSLPGKGNKEFFDSDAVSAFCVKSKSSKKSTELTVYDNPMSMLRKAQYVQQNGLAGGFWWESCGEDYTNPERSLTMRFTQELKTIRKANSTIYKQPEVAQYYKSRFGQDFLSSILQT</sequence>
<dbReference type="STRING" id="1245769.A0A0C7MTI1"/>
<dbReference type="InterPro" id="IPR011583">
    <property type="entry name" value="Chitinase_II/V-like_cat"/>
</dbReference>
<dbReference type="Pfam" id="PF00704">
    <property type="entry name" value="Glyco_hydro_18"/>
    <property type="match status" value="1"/>
</dbReference>
<evidence type="ECO:0000256" key="9">
    <source>
        <dbReference type="RuleBase" id="RU004453"/>
    </source>
</evidence>
<dbReference type="Gene3D" id="3.10.50.10">
    <property type="match status" value="1"/>
</dbReference>
<keyword evidence="5" id="KW-0119">Carbohydrate metabolism</keyword>
<evidence type="ECO:0000256" key="10">
    <source>
        <dbReference type="SAM" id="Phobius"/>
    </source>
</evidence>
<dbReference type="OrthoDB" id="76388at2759"/>